<sequence>MFTVHRTALIGRRRRRRMRFVADGVCHGRCIASCPGVSASAPHPREGRPVVGRRPGPRGCRALPALPYVPRVVEEAASMYLSIGEWGGVYCCGGCGLTTAGVELSLCYKCRLRFTPRS</sequence>
<organism evidence="1 2">
    <name type="scientific">Portunus trituberculatus</name>
    <name type="common">Swimming crab</name>
    <name type="synonym">Neptunus trituberculatus</name>
    <dbReference type="NCBI Taxonomy" id="210409"/>
    <lineage>
        <taxon>Eukaryota</taxon>
        <taxon>Metazoa</taxon>
        <taxon>Ecdysozoa</taxon>
        <taxon>Arthropoda</taxon>
        <taxon>Crustacea</taxon>
        <taxon>Multicrustacea</taxon>
        <taxon>Malacostraca</taxon>
        <taxon>Eumalacostraca</taxon>
        <taxon>Eucarida</taxon>
        <taxon>Decapoda</taxon>
        <taxon>Pleocyemata</taxon>
        <taxon>Brachyura</taxon>
        <taxon>Eubrachyura</taxon>
        <taxon>Portunoidea</taxon>
        <taxon>Portunidae</taxon>
        <taxon>Portuninae</taxon>
        <taxon>Portunus</taxon>
    </lineage>
</organism>
<evidence type="ECO:0000313" key="1">
    <source>
        <dbReference type="EMBL" id="MPC82515.1"/>
    </source>
</evidence>
<dbReference type="Proteomes" id="UP000324222">
    <property type="component" value="Unassembled WGS sequence"/>
</dbReference>
<evidence type="ECO:0000313" key="2">
    <source>
        <dbReference type="Proteomes" id="UP000324222"/>
    </source>
</evidence>
<comment type="caution">
    <text evidence="1">The sequence shown here is derived from an EMBL/GenBank/DDBJ whole genome shotgun (WGS) entry which is preliminary data.</text>
</comment>
<protein>
    <submittedName>
        <fullName evidence="1">Uncharacterized protein</fullName>
    </submittedName>
</protein>
<gene>
    <name evidence="1" type="ORF">E2C01_077187</name>
</gene>
<name>A0A5B7IJK9_PORTR</name>
<reference evidence="1 2" key="1">
    <citation type="submission" date="2019-05" db="EMBL/GenBank/DDBJ databases">
        <title>Another draft genome of Portunus trituberculatus and its Hox gene families provides insights of decapod evolution.</title>
        <authorList>
            <person name="Jeong J.-H."/>
            <person name="Song I."/>
            <person name="Kim S."/>
            <person name="Choi T."/>
            <person name="Kim D."/>
            <person name="Ryu S."/>
            <person name="Kim W."/>
        </authorList>
    </citation>
    <scope>NUCLEOTIDE SEQUENCE [LARGE SCALE GENOMIC DNA]</scope>
    <source>
        <tissue evidence="1">Muscle</tissue>
    </source>
</reference>
<dbReference type="AlphaFoldDB" id="A0A5B7IJK9"/>
<accession>A0A5B7IJK9</accession>
<keyword evidence="2" id="KW-1185">Reference proteome</keyword>
<dbReference type="EMBL" id="VSRR010059980">
    <property type="protein sequence ID" value="MPC82515.1"/>
    <property type="molecule type" value="Genomic_DNA"/>
</dbReference>
<proteinExistence type="predicted"/>